<reference evidence="1 2" key="1">
    <citation type="submission" date="2020-11" db="EMBL/GenBank/DDBJ databases">
        <title>Draft genome sequencing of a Lachnospiraceae strain isolated from anoxic soil subjected to BSD treatment.</title>
        <authorList>
            <person name="Uek A."/>
            <person name="Tonouchi A."/>
        </authorList>
    </citation>
    <scope>NUCLEOTIDE SEQUENCE [LARGE SCALE GENOMIC DNA]</scope>
    <source>
        <strain evidence="1 2">TB5</strain>
    </source>
</reference>
<dbReference type="RefSeq" id="WP_271712102.1">
    <property type="nucleotide sequence ID" value="NZ_AP024169.1"/>
</dbReference>
<dbReference type="Proteomes" id="UP000595897">
    <property type="component" value="Chromosome"/>
</dbReference>
<dbReference type="EMBL" id="AP024169">
    <property type="protein sequence ID" value="BCN30948.1"/>
    <property type="molecule type" value="Genomic_DNA"/>
</dbReference>
<accession>A0A7R7ICN9</accession>
<evidence type="ECO:0000313" key="1">
    <source>
        <dbReference type="EMBL" id="BCN30948.1"/>
    </source>
</evidence>
<keyword evidence="2" id="KW-1185">Reference proteome</keyword>
<protein>
    <submittedName>
        <fullName evidence="1">Uncharacterized protein</fullName>
    </submittedName>
</protein>
<gene>
    <name evidence="1" type="ORF">bsdtb5_22430</name>
</gene>
<dbReference type="KEGG" id="ahb:bsdtb5_22430"/>
<sequence>MVIPKIYVEKMDLELNIKLICRYVNPEFNRKNKSRPFAERTYLLFPDLRGKILDHMDNEEIYKIVKPCVELAFMEKELEIDEKIRKLQTSFDAIQRELITNLIDIFDMKWPVEYERITCYIGCISSFPRNVITKEFFVSYEKDIDYLMMASIHEINHFVLFEKWKQMHGYNNDNEPLYPDTLWFLEEMAVDPTLNITCIQNIAPYPQKAYEQFYECMIDGISAENHIINMFTNRTSIEDFLNRAYDFIDKHKNLLL</sequence>
<organism evidence="1 2">
    <name type="scientific">Anaeromicropila herbilytica</name>
    <dbReference type="NCBI Taxonomy" id="2785025"/>
    <lineage>
        <taxon>Bacteria</taxon>
        <taxon>Bacillati</taxon>
        <taxon>Bacillota</taxon>
        <taxon>Clostridia</taxon>
        <taxon>Lachnospirales</taxon>
        <taxon>Lachnospiraceae</taxon>
        <taxon>Anaeromicropila</taxon>
    </lineage>
</organism>
<name>A0A7R7ICN9_9FIRM</name>
<evidence type="ECO:0000313" key="2">
    <source>
        <dbReference type="Proteomes" id="UP000595897"/>
    </source>
</evidence>
<dbReference type="AlphaFoldDB" id="A0A7R7ICN9"/>
<proteinExistence type="predicted"/>